<keyword evidence="1" id="KW-0472">Membrane</keyword>
<comment type="caution">
    <text evidence="2">The sequence shown here is derived from an EMBL/GenBank/DDBJ whole genome shotgun (WGS) entry which is preliminary data.</text>
</comment>
<name>A0ABS8A9P5_9BACT</name>
<evidence type="ECO:0000313" key="2">
    <source>
        <dbReference type="EMBL" id="MCB2377118.1"/>
    </source>
</evidence>
<evidence type="ECO:0000256" key="1">
    <source>
        <dbReference type="SAM" id="Phobius"/>
    </source>
</evidence>
<feature type="transmembrane region" description="Helical" evidence="1">
    <location>
        <begin position="117"/>
        <end position="136"/>
    </location>
</feature>
<proteinExistence type="predicted"/>
<keyword evidence="3" id="KW-1185">Reference proteome</keyword>
<evidence type="ECO:0008006" key="4">
    <source>
        <dbReference type="Google" id="ProtNLM"/>
    </source>
</evidence>
<organism evidence="2 3">
    <name type="scientific">Hymenobacter nitidus</name>
    <dbReference type="NCBI Taxonomy" id="2880929"/>
    <lineage>
        <taxon>Bacteria</taxon>
        <taxon>Pseudomonadati</taxon>
        <taxon>Bacteroidota</taxon>
        <taxon>Cytophagia</taxon>
        <taxon>Cytophagales</taxon>
        <taxon>Hymenobacteraceae</taxon>
        <taxon>Hymenobacter</taxon>
    </lineage>
</organism>
<reference evidence="2" key="1">
    <citation type="submission" date="2021-10" db="EMBL/GenBank/DDBJ databases">
        <authorList>
            <person name="Dean J.D."/>
            <person name="Kim M.K."/>
            <person name="Newey C.N."/>
            <person name="Stoker T.S."/>
            <person name="Thompson D.W."/>
            <person name="Grose J.H."/>
        </authorList>
    </citation>
    <scope>NUCLEOTIDE SEQUENCE</scope>
    <source>
        <strain evidence="2">BT635</strain>
    </source>
</reference>
<dbReference type="RefSeq" id="WP_226183627.1">
    <property type="nucleotide sequence ID" value="NZ_JAJADQ010000002.1"/>
</dbReference>
<feature type="transmembrane region" description="Helical" evidence="1">
    <location>
        <begin position="89"/>
        <end position="105"/>
    </location>
</feature>
<evidence type="ECO:0000313" key="3">
    <source>
        <dbReference type="Proteomes" id="UP001165297"/>
    </source>
</evidence>
<keyword evidence="1" id="KW-1133">Transmembrane helix</keyword>
<sequence length="171" mass="20082">MSKQALIKRLSTYYPLERAHAFFTFPLLAAYLFFRNPLPAILFLEYGVAVCIFILLQGQHYWKLKLYRLTNRPFDAPANLLLFRRARRINVVLILLMPVVFYAQLQLAGHFRAMPDLFGWAFLANGFAILEHINYYHIQLSIDNKADVRYVLHHKKLKTASLKKDLLENEL</sequence>
<gene>
    <name evidence="2" type="ORF">LGH70_05965</name>
</gene>
<dbReference type="EMBL" id="JAJADQ010000002">
    <property type="protein sequence ID" value="MCB2377118.1"/>
    <property type="molecule type" value="Genomic_DNA"/>
</dbReference>
<dbReference type="Proteomes" id="UP001165297">
    <property type="component" value="Unassembled WGS sequence"/>
</dbReference>
<accession>A0ABS8A9P5</accession>
<protein>
    <recommendedName>
        <fullName evidence="4">General stress protein</fullName>
    </recommendedName>
</protein>
<feature type="transmembrane region" description="Helical" evidence="1">
    <location>
        <begin position="40"/>
        <end position="58"/>
    </location>
</feature>
<feature type="transmembrane region" description="Helical" evidence="1">
    <location>
        <begin position="12"/>
        <end position="34"/>
    </location>
</feature>
<keyword evidence="1" id="KW-0812">Transmembrane</keyword>